<comment type="caution">
    <text evidence="2">The sequence shown here is derived from an EMBL/GenBank/DDBJ whole genome shotgun (WGS) entry which is preliminary data.</text>
</comment>
<dbReference type="AlphaFoldDB" id="A0A0F9S1N7"/>
<feature type="region of interest" description="Disordered" evidence="1">
    <location>
        <begin position="43"/>
        <end position="105"/>
    </location>
</feature>
<protein>
    <submittedName>
        <fullName evidence="2">Uncharacterized protein</fullName>
    </submittedName>
</protein>
<accession>A0A0F9S1N7</accession>
<organism evidence="2">
    <name type="scientific">marine sediment metagenome</name>
    <dbReference type="NCBI Taxonomy" id="412755"/>
    <lineage>
        <taxon>unclassified sequences</taxon>
        <taxon>metagenomes</taxon>
        <taxon>ecological metagenomes</taxon>
    </lineage>
</organism>
<sequence length="207" mass="23892">MKKLFKLANEFQSKLAQDDLPETERDLSQFSRPELLDEVWKELKLSRDDPPDTERDPAGSALWREHEGATEPPPSEEVPSSKPTSAEESIRSWDEAPDTYQRDRSDLLREREQDSATEYMETSVKSTGTDIILTNSFFNFVESIVAQRRSSLEDDYRSLRGREDKMEYAWLYKEQINDRFQAAGKLLSQLKEIVAKIDAGPTAIRLE</sequence>
<evidence type="ECO:0000313" key="2">
    <source>
        <dbReference type="EMBL" id="KKN61009.1"/>
    </source>
</evidence>
<dbReference type="EMBL" id="LAZR01000675">
    <property type="protein sequence ID" value="KKN61009.1"/>
    <property type="molecule type" value="Genomic_DNA"/>
</dbReference>
<feature type="compositionally biased region" description="Basic and acidic residues" evidence="1">
    <location>
        <begin position="43"/>
        <end position="69"/>
    </location>
</feature>
<reference evidence="2" key="1">
    <citation type="journal article" date="2015" name="Nature">
        <title>Complex archaea that bridge the gap between prokaryotes and eukaryotes.</title>
        <authorList>
            <person name="Spang A."/>
            <person name="Saw J.H."/>
            <person name="Jorgensen S.L."/>
            <person name="Zaremba-Niedzwiedzka K."/>
            <person name="Martijn J."/>
            <person name="Lind A.E."/>
            <person name="van Eijk R."/>
            <person name="Schleper C."/>
            <person name="Guy L."/>
            <person name="Ettema T.J."/>
        </authorList>
    </citation>
    <scope>NUCLEOTIDE SEQUENCE</scope>
</reference>
<name>A0A0F9S1N7_9ZZZZ</name>
<evidence type="ECO:0000256" key="1">
    <source>
        <dbReference type="SAM" id="MobiDB-lite"/>
    </source>
</evidence>
<proteinExistence type="predicted"/>
<gene>
    <name evidence="2" type="ORF">LCGC14_0526340</name>
</gene>
<feature type="compositionally biased region" description="Basic and acidic residues" evidence="1">
    <location>
        <begin position="88"/>
        <end position="105"/>
    </location>
</feature>